<protein>
    <submittedName>
        <fullName evidence="1">Uncharacterized protein</fullName>
    </submittedName>
</protein>
<dbReference type="AlphaFoldDB" id="A0A5E8HHM3"/>
<dbReference type="EMBL" id="AOGX02000015">
    <property type="protein sequence ID" value="EOQ90000.1"/>
    <property type="molecule type" value="Genomic_DNA"/>
</dbReference>
<proteinExistence type="predicted"/>
<dbReference type="Proteomes" id="UP000013996">
    <property type="component" value="Unassembled WGS sequence"/>
</dbReference>
<organism evidence="1 2">
    <name type="scientific">Leptospira yanagawae serovar Saopaulo str. Sao Paulo = ATCC 700523</name>
    <dbReference type="NCBI Taxonomy" id="1249483"/>
    <lineage>
        <taxon>Bacteria</taxon>
        <taxon>Pseudomonadati</taxon>
        <taxon>Spirochaetota</taxon>
        <taxon>Spirochaetia</taxon>
        <taxon>Leptospirales</taxon>
        <taxon>Leptospiraceae</taxon>
        <taxon>Leptospira</taxon>
    </lineage>
</organism>
<name>A0A5E8HHM3_9LEPT</name>
<dbReference type="RefSeq" id="WP_015677563.1">
    <property type="nucleotide sequence ID" value="NZ_AOGX02000015.1"/>
</dbReference>
<evidence type="ECO:0000313" key="1">
    <source>
        <dbReference type="EMBL" id="EOQ90000.1"/>
    </source>
</evidence>
<evidence type="ECO:0000313" key="2">
    <source>
        <dbReference type="Proteomes" id="UP000013996"/>
    </source>
</evidence>
<dbReference type="STRING" id="1249483.LEP1GSC202_0839"/>
<reference evidence="1 2" key="1">
    <citation type="submission" date="2013-04" db="EMBL/GenBank/DDBJ databases">
        <authorList>
            <person name="Harkins D.M."/>
            <person name="Durkin A.S."/>
            <person name="Brinkac L.M."/>
            <person name="Haft D.H."/>
            <person name="Selengut J.D."/>
            <person name="Sanka R."/>
            <person name="DePew J."/>
            <person name="Purushe J."/>
            <person name="Hartskeerl R.A."/>
            <person name="Ahmed A."/>
            <person name="van der Linden H."/>
            <person name="Goris M.G.A."/>
            <person name="Vinetz J.M."/>
            <person name="Sutton G.G."/>
            <person name="Nierman W.C."/>
            <person name="Fouts D.E."/>
        </authorList>
    </citation>
    <scope>NUCLEOTIDE SEQUENCE [LARGE SCALE GENOMIC DNA]</scope>
    <source>
        <strain evidence="1 2">Sao Paulo</strain>
    </source>
</reference>
<gene>
    <name evidence="1" type="ORF">LEP1GSC202_0839</name>
</gene>
<comment type="caution">
    <text evidence="1">The sequence shown here is derived from an EMBL/GenBank/DDBJ whole genome shotgun (WGS) entry which is preliminary data.</text>
</comment>
<sequence length="127" mass="15296">MELTWEESSGAVAPEFRYAKKFHLFTDVKKIFLSRKIIKNGKLVLEETKEIPDKLYQKWMNDLFKKGIHQLPYEEIPKEQITGISYNFVNFRYSSTKSKFYYKLEEINQPEWVHKKAIIESIERMKP</sequence>
<accession>A0A5E8HHM3</accession>